<name>A0A1G5QV36_9GAMM</name>
<evidence type="ECO:0000256" key="1">
    <source>
        <dbReference type="SAM" id="SignalP"/>
    </source>
</evidence>
<organism evidence="2 3">
    <name type="scientific">Thiohalomonas denitrificans</name>
    <dbReference type="NCBI Taxonomy" id="415747"/>
    <lineage>
        <taxon>Bacteria</taxon>
        <taxon>Pseudomonadati</taxon>
        <taxon>Pseudomonadota</taxon>
        <taxon>Gammaproteobacteria</taxon>
        <taxon>Thiohalomonadales</taxon>
        <taxon>Thiohalomonadaceae</taxon>
        <taxon>Thiohalomonas</taxon>
    </lineage>
</organism>
<keyword evidence="3" id="KW-1185">Reference proteome</keyword>
<evidence type="ECO:0000313" key="2">
    <source>
        <dbReference type="EMBL" id="SCZ65607.1"/>
    </source>
</evidence>
<evidence type="ECO:0008006" key="4">
    <source>
        <dbReference type="Google" id="ProtNLM"/>
    </source>
</evidence>
<accession>A0A1G5QV36</accession>
<dbReference type="RefSeq" id="WP_092998501.1">
    <property type="nucleotide sequence ID" value="NZ_FMWD01000010.1"/>
</dbReference>
<dbReference type="EMBL" id="FMWD01000010">
    <property type="protein sequence ID" value="SCZ65607.1"/>
    <property type="molecule type" value="Genomic_DNA"/>
</dbReference>
<reference evidence="2 3" key="1">
    <citation type="submission" date="2016-10" db="EMBL/GenBank/DDBJ databases">
        <authorList>
            <person name="de Groot N.N."/>
        </authorList>
    </citation>
    <scope>NUCLEOTIDE SEQUENCE [LARGE SCALE GENOMIC DNA]</scope>
    <source>
        <strain evidence="2 3">HLD2</strain>
    </source>
</reference>
<keyword evidence="1" id="KW-0732">Signal</keyword>
<proteinExistence type="predicted"/>
<sequence length="244" mass="25887">MYKVTLLAVSLLAAAGSVDAADLDQLQELGQDEFRKVSEDLGSALSYKALTPAEPMGTTGFDIGMEVTATRLESPETFELAMSGDDNFDTLPIAKLHAHKGLPFGIDVGASYATVPSTNIKLLGAEIRYALLEGGIATPAVAVRATYSTLQGVDQLDLNTRGLELTVSKGLTMATPYAGIGQVWVTSTPENVTGAESVRLEEEDFSQSKAFVGMNFNLGLMNFLVEADKTGDATTYGAKLGFRF</sequence>
<dbReference type="STRING" id="415747.SAMN03097708_02849"/>
<dbReference type="OrthoDB" id="5801242at2"/>
<evidence type="ECO:0000313" key="3">
    <source>
        <dbReference type="Proteomes" id="UP000199648"/>
    </source>
</evidence>
<feature type="chain" id="PRO_5011717872" description="Outer membrane protein beta-barrel domain-containing protein" evidence="1">
    <location>
        <begin position="21"/>
        <end position="244"/>
    </location>
</feature>
<gene>
    <name evidence="2" type="ORF">SAMN03097708_02849</name>
</gene>
<protein>
    <recommendedName>
        <fullName evidence="4">Outer membrane protein beta-barrel domain-containing protein</fullName>
    </recommendedName>
</protein>
<dbReference type="AlphaFoldDB" id="A0A1G5QV36"/>
<feature type="signal peptide" evidence="1">
    <location>
        <begin position="1"/>
        <end position="20"/>
    </location>
</feature>
<dbReference type="Proteomes" id="UP000199648">
    <property type="component" value="Unassembled WGS sequence"/>
</dbReference>